<protein>
    <submittedName>
        <fullName evidence="2">Uncharacterized protein</fullName>
    </submittedName>
</protein>
<organism evidence="2 3">
    <name type="scientific">Micromonospora harpali</name>
    <dbReference type="NCBI Taxonomy" id="1490225"/>
    <lineage>
        <taxon>Bacteria</taxon>
        <taxon>Bacillati</taxon>
        <taxon>Actinomycetota</taxon>
        <taxon>Actinomycetes</taxon>
        <taxon>Micromonosporales</taxon>
        <taxon>Micromonosporaceae</taxon>
        <taxon>Micromonospora</taxon>
    </lineage>
</organism>
<feature type="region of interest" description="Disordered" evidence="1">
    <location>
        <begin position="1"/>
        <end position="72"/>
    </location>
</feature>
<dbReference type="RefSeq" id="WP_377539597.1">
    <property type="nucleotide sequence ID" value="NZ_JBHSQQ010000829.1"/>
</dbReference>
<proteinExistence type="predicted"/>
<feature type="compositionally biased region" description="Basic residues" evidence="1">
    <location>
        <begin position="61"/>
        <end position="72"/>
    </location>
</feature>
<keyword evidence="3" id="KW-1185">Reference proteome</keyword>
<feature type="compositionally biased region" description="Basic residues" evidence="1">
    <location>
        <begin position="42"/>
        <end position="52"/>
    </location>
</feature>
<evidence type="ECO:0000256" key="1">
    <source>
        <dbReference type="SAM" id="MobiDB-lite"/>
    </source>
</evidence>
<sequence>MTAADHPAPGPRPDGPVAVLANPTAGAVGVGRRPGGRDVRRAGGRRRGRRGTRGQLGRLAPGRRWRRVGGAG</sequence>
<name>A0ABW1HZG5_9ACTN</name>
<feature type="non-terminal residue" evidence="2">
    <location>
        <position position="72"/>
    </location>
</feature>
<accession>A0ABW1HZG5</accession>
<reference evidence="3" key="1">
    <citation type="journal article" date="2019" name="Int. J. Syst. Evol. Microbiol.">
        <title>The Global Catalogue of Microorganisms (GCM) 10K type strain sequencing project: providing services to taxonomists for standard genome sequencing and annotation.</title>
        <authorList>
            <consortium name="The Broad Institute Genomics Platform"/>
            <consortium name="The Broad Institute Genome Sequencing Center for Infectious Disease"/>
            <person name="Wu L."/>
            <person name="Ma J."/>
        </authorList>
    </citation>
    <scope>NUCLEOTIDE SEQUENCE [LARGE SCALE GENOMIC DNA]</scope>
    <source>
        <strain evidence="3">CGMCC 4.7173</strain>
    </source>
</reference>
<evidence type="ECO:0000313" key="3">
    <source>
        <dbReference type="Proteomes" id="UP001596207"/>
    </source>
</evidence>
<evidence type="ECO:0000313" key="2">
    <source>
        <dbReference type="EMBL" id="MFC5946510.1"/>
    </source>
</evidence>
<dbReference type="Proteomes" id="UP001596207">
    <property type="component" value="Unassembled WGS sequence"/>
</dbReference>
<gene>
    <name evidence="2" type="ORF">ACFPZ4_34565</name>
</gene>
<comment type="caution">
    <text evidence="2">The sequence shown here is derived from an EMBL/GenBank/DDBJ whole genome shotgun (WGS) entry which is preliminary data.</text>
</comment>
<dbReference type="EMBL" id="JBHSQQ010000829">
    <property type="protein sequence ID" value="MFC5946510.1"/>
    <property type="molecule type" value="Genomic_DNA"/>
</dbReference>